<dbReference type="Proteomes" id="UP000704467">
    <property type="component" value="Unassembled WGS sequence"/>
</dbReference>
<keyword evidence="2" id="KW-0808">Transferase</keyword>
<comment type="catalytic activity">
    <reaction evidence="4">
        <text>a 2'-deoxycytidine in DNA + S-adenosyl-L-methionine = a 5-methyl-2'-deoxycytidine in DNA + S-adenosyl-L-homocysteine + H(+)</text>
        <dbReference type="Rhea" id="RHEA:13681"/>
        <dbReference type="Rhea" id="RHEA-COMP:11369"/>
        <dbReference type="Rhea" id="RHEA-COMP:11370"/>
        <dbReference type="ChEBI" id="CHEBI:15378"/>
        <dbReference type="ChEBI" id="CHEBI:57856"/>
        <dbReference type="ChEBI" id="CHEBI:59789"/>
        <dbReference type="ChEBI" id="CHEBI:85452"/>
        <dbReference type="ChEBI" id="CHEBI:85454"/>
        <dbReference type="EC" id="2.1.1.37"/>
    </reaction>
</comment>
<dbReference type="InterPro" id="IPR029063">
    <property type="entry name" value="SAM-dependent_MTases_sf"/>
</dbReference>
<organism evidence="5 6">
    <name type="scientific">Brucella haematophila</name>
    <dbReference type="NCBI Taxonomy" id="419474"/>
    <lineage>
        <taxon>Bacteria</taxon>
        <taxon>Pseudomonadati</taxon>
        <taxon>Pseudomonadota</taxon>
        <taxon>Alphaproteobacteria</taxon>
        <taxon>Hyphomicrobiales</taxon>
        <taxon>Brucellaceae</taxon>
        <taxon>Brucella/Ochrobactrum group</taxon>
        <taxon>Brucella</taxon>
    </lineage>
</organism>
<sequence>MKSIELFAGAGGLAIGLHEAGFRPVNVIEWDRYCCDTIRQNKARGIKVIGQWKLTEGD</sequence>
<dbReference type="Pfam" id="PF00145">
    <property type="entry name" value="DNA_methylase"/>
    <property type="match status" value="1"/>
</dbReference>
<keyword evidence="3" id="KW-0680">Restriction system</keyword>
<name>A0ABX1DWX7_9HYPH</name>
<feature type="non-terminal residue" evidence="5">
    <location>
        <position position="58"/>
    </location>
</feature>
<protein>
    <submittedName>
        <fullName evidence="5">DNA (Cytosine-5-)-methyltransferase</fullName>
    </submittedName>
</protein>
<dbReference type="EMBL" id="JAAVLN010000004">
    <property type="protein sequence ID" value="NKC05270.1"/>
    <property type="molecule type" value="Genomic_DNA"/>
</dbReference>
<comment type="caution">
    <text evidence="5">The sequence shown here is derived from an EMBL/GenBank/DDBJ whole genome shotgun (WGS) entry which is preliminary data.</text>
</comment>
<gene>
    <name evidence="5" type="ORF">HED55_25275</name>
</gene>
<dbReference type="InterPro" id="IPR001525">
    <property type="entry name" value="C5_MeTfrase"/>
</dbReference>
<evidence type="ECO:0000313" key="5">
    <source>
        <dbReference type="EMBL" id="NKC05270.1"/>
    </source>
</evidence>
<evidence type="ECO:0000256" key="2">
    <source>
        <dbReference type="ARBA" id="ARBA00022679"/>
    </source>
</evidence>
<evidence type="ECO:0000256" key="1">
    <source>
        <dbReference type="ARBA" id="ARBA00022603"/>
    </source>
</evidence>
<dbReference type="SUPFAM" id="SSF53335">
    <property type="entry name" value="S-adenosyl-L-methionine-dependent methyltransferases"/>
    <property type="match status" value="1"/>
</dbReference>
<reference evidence="5 6" key="1">
    <citation type="submission" date="2020-03" db="EMBL/GenBank/DDBJ databases">
        <title>Whole genome sequencing of clinical and environmental type strains of Ochrobactrum.</title>
        <authorList>
            <person name="Dharne M."/>
        </authorList>
    </citation>
    <scope>NUCLEOTIDE SEQUENCE [LARGE SCALE GENOMIC DNA]</scope>
    <source>
        <strain evidence="5 6">CIP 109452</strain>
    </source>
</reference>
<proteinExistence type="predicted"/>
<keyword evidence="6" id="KW-1185">Reference proteome</keyword>
<keyword evidence="1" id="KW-0489">Methyltransferase</keyword>
<evidence type="ECO:0000256" key="4">
    <source>
        <dbReference type="ARBA" id="ARBA00047422"/>
    </source>
</evidence>
<evidence type="ECO:0000256" key="3">
    <source>
        <dbReference type="ARBA" id="ARBA00022747"/>
    </source>
</evidence>
<accession>A0ABX1DWX7</accession>
<evidence type="ECO:0000313" key="6">
    <source>
        <dbReference type="Proteomes" id="UP000704467"/>
    </source>
</evidence>
<dbReference type="Gene3D" id="3.40.50.150">
    <property type="entry name" value="Vaccinia Virus protein VP39"/>
    <property type="match status" value="1"/>
</dbReference>